<dbReference type="EMBL" id="CP058561">
    <property type="protein sequence ID" value="QUH31791.1"/>
    <property type="molecule type" value="Genomic_DNA"/>
</dbReference>
<evidence type="ECO:0000313" key="6">
    <source>
        <dbReference type="Proteomes" id="UP000677305"/>
    </source>
</evidence>
<evidence type="ECO:0000313" key="5">
    <source>
        <dbReference type="EMBL" id="QUH31791.1"/>
    </source>
</evidence>
<evidence type="ECO:0000256" key="1">
    <source>
        <dbReference type="ARBA" id="ARBA00011046"/>
    </source>
</evidence>
<evidence type="ECO:0000256" key="2">
    <source>
        <dbReference type="ARBA" id="ARBA00023015"/>
    </source>
</evidence>
<evidence type="ECO:0000256" key="3">
    <source>
        <dbReference type="ARBA" id="ARBA00023125"/>
    </source>
</evidence>
<dbReference type="Pfam" id="PF03965">
    <property type="entry name" value="Penicillinase_R"/>
    <property type="match status" value="1"/>
</dbReference>
<dbReference type="GO" id="GO:0003677">
    <property type="term" value="F:DNA binding"/>
    <property type="evidence" value="ECO:0007669"/>
    <property type="project" value="UniProtKB-KW"/>
</dbReference>
<dbReference type="Gene3D" id="1.10.10.10">
    <property type="entry name" value="Winged helix-like DNA-binding domain superfamily/Winged helix DNA-binding domain"/>
    <property type="match status" value="1"/>
</dbReference>
<comment type="similarity">
    <text evidence="1">Belongs to the BlaI transcriptional regulatory family.</text>
</comment>
<dbReference type="InterPro" id="IPR005650">
    <property type="entry name" value="BlaI_family"/>
</dbReference>
<proteinExistence type="inferred from homology"/>
<dbReference type="InterPro" id="IPR036388">
    <property type="entry name" value="WH-like_DNA-bd_sf"/>
</dbReference>
<evidence type="ECO:0000256" key="4">
    <source>
        <dbReference type="ARBA" id="ARBA00023163"/>
    </source>
</evidence>
<dbReference type="GO" id="GO:0045892">
    <property type="term" value="P:negative regulation of DNA-templated transcription"/>
    <property type="evidence" value="ECO:0007669"/>
    <property type="project" value="InterPro"/>
</dbReference>
<dbReference type="AlphaFoldDB" id="A0A8J8MF54"/>
<name>A0A8J8MF54_9FIRM</name>
<dbReference type="KEGG" id="vgu:HYG85_23795"/>
<dbReference type="PIRSF" id="PIRSF019455">
    <property type="entry name" value="CopR_AtkY"/>
    <property type="match status" value="1"/>
</dbReference>
<dbReference type="InterPro" id="IPR036390">
    <property type="entry name" value="WH_DNA-bd_sf"/>
</dbReference>
<dbReference type="Proteomes" id="UP000677305">
    <property type="component" value="Chromosome"/>
</dbReference>
<keyword evidence="3" id="KW-0238">DNA-binding</keyword>
<reference evidence="5 6" key="1">
    <citation type="submission" date="2020-07" db="EMBL/GenBank/DDBJ databases">
        <title>Vallitalea guaymasensis genome.</title>
        <authorList>
            <person name="Postec A."/>
        </authorList>
    </citation>
    <scope>NUCLEOTIDE SEQUENCE [LARGE SCALE GENOMIC DNA]</scope>
    <source>
        <strain evidence="5 6">Ra1766G1</strain>
    </source>
</reference>
<accession>A0A8J8MF54</accession>
<protein>
    <submittedName>
        <fullName evidence="5">BlaI/MecI/CopY family transcriptional regulator</fullName>
    </submittedName>
</protein>
<sequence length="125" mass="14859">MEQNTQISGAEWKIMNILWSTSPLTANEIINHLGNHVNWNDRTIRTLINRLLKKQAISFDKKGREYLYYPIVNEDECKRKENKNFLNRVYNGTFSLMFAKFLEDEAFSKDEINDLKKILNEKTEK</sequence>
<dbReference type="RefSeq" id="WP_113674871.1">
    <property type="nucleotide sequence ID" value="NZ_CP058561.1"/>
</dbReference>
<gene>
    <name evidence="5" type="ORF">HYG85_23795</name>
</gene>
<keyword evidence="4" id="KW-0804">Transcription</keyword>
<organism evidence="5 6">
    <name type="scientific">Vallitalea guaymasensis</name>
    <dbReference type="NCBI Taxonomy" id="1185412"/>
    <lineage>
        <taxon>Bacteria</taxon>
        <taxon>Bacillati</taxon>
        <taxon>Bacillota</taxon>
        <taxon>Clostridia</taxon>
        <taxon>Lachnospirales</taxon>
        <taxon>Vallitaleaceae</taxon>
        <taxon>Vallitalea</taxon>
    </lineage>
</organism>
<dbReference type="OrthoDB" id="9795583at2"/>
<dbReference type="Gene3D" id="1.10.4040.10">
    <property type="entry name" value="Penicillinase repressor domain"/>
    <property type="match status" value="1"/>
</dbReference>
<dbReference type="SUPFAM" id="SSF46785">
    <property type="entry name" value="Winged helix' DNA-binding domain"/>
    <property type="match status" value="1"/>
</dbReference>
<keyword evidence="6" id="KW-1185">Reference proteome</keyword>
<keyword evidence="2" id="KW-0805">Transcription regulation</keyword>